<reference evidence="2 3" key="1">
    <citation type="submission" date="2024-04" db="EMBL/GenBank/DDBJ databases">
        <title>Tritrichomonas musculus Genome.</title>
        <authorList>
            <person name="Alves-Ferreira E."/>
            <person name="Grigg M."/>
            <person name="Lorenzi H."/>
            <person name="Galac M."/>
        </authorList>
    </citation>
    <scope>NUCLEOTIDE SEQUENCE [LARGE SCALE GENOMIC DNA]</scope>
    <source>
        <strain evidence="2 3">EAF2021</strain>
    </source>
</reference>
<evidence type="ECO:0000313" key="2">
    <source>
        <dbReference type="EMBL" id="KAK8891864.1"/>
    </source>
</evidence>
<proteinExistence type="predicted"/>
<protein>
    <recommendedName>
        <fullName evidence="4">CYRIA/CYRIB Rac1 binding domain-containing protein</fullName>
    </recommendedName>
</protein>
<organism evidence="2 3">
    <name type="scientific">Tritrichomonas musculus</name>
    <dbReference type="NCBI Taxonomy" id="1915356"/>
    <lineage>
        <taxon>Eukaryota</taxon>
        <taxon>Metamonada</taxon>
        <taxon>Parabasalia</taxon>
        <taxon>Tritrichomonadida</taxon>
        <taxon>Tritrichomonadidae</taxon>
        <taxon>Tritrichomonas</taxon>
    </lineage>
</organism>
<keyword evidence="3" id="KW-1185">Reference proteome</keyword>
<feature type="region of interest" description="Disordered" evidence="1">
    <location>
        <begin position="529"/>
        <end position="550"/>
    </location>
</feature>
<gene>
    <name evidence="2" type="ORF">M9Y10_029086</name>
</gene>
<dbReference type="Proteomes" id="UP001470230">
    <property type="component" value="Unassembled WGS sequence"/>
</dbReference>
<name>A0ABR2KL43_9EUKA</name>
<dbReference type="InterPro" id="IPR008081">
    <property type="entry name" value="Cytoplasmic_FMR1-int"/>
</dbReference>
<sequence length="1226" mass="140747">MFEEVKLPEKEMIDQWDNLEKPPIVETVPRSVPLPTFVKYPSEKNFQHILSGRFKLFAQESEEYIDLVNNTIEQIESLLSSLYTRRGVTKPLHSYIEKVKKQRGIQLTPEEFRTEQASNSAKEVLKPILRLLKHQESTCVAISVQIKAFFCTDFCTDFWKEGRYNDDFLDRLCVLFLRATSLEQLGPDKNCLINDLAHLKKIINDPKVTTEIGVIQMWFTNPRSLSSMILKELSDVKPEDAIIIFDAIFNHIKKNTNRPNFIDPEIQFAYNVTFIFIIQFYEQTRLKEIADCSKSKKLKPKMKELGKAIHEFYEYLVGVYPLTPLFFEIAQATNNNIPNSFFGKAGPKKINSREVSLPTNEQLNKLRNQFNELSGSIGFLKSSDDLTKEKLYDKAPDVTNLLQDILHTAASTLNSIRTFLISKLVQPPPATEDNKMGKFERSMKIGLSHDLDMFLLLLRICRTLRELIEDNLPLLQECVWAHVMNRVQLFVYDNLREIMNSSKKDNFNQTIAALRAVIGNFTNEAFKYDEKRDKKKQPPRPPKPTSTMNSGTLELLRHKLQAMVNPESPIITKAKLLNSNQIKDINAFLEMSRHYSELMQLNETIDIVFDQSNLYFKEYYLSVYDVSFFPITTSLPVILCNHALRNNHRTDLTSAIFYPLSIYDDAASKALRFLHSKYLYEEIKAEASICLLSVSNMISDSIFNPLRIFASLRSMNINSYRRIKNQIADNTHAIRMGVILQQNQLFVLGCFIDTKSLLSDRLNDIFYEQLTIASRNLEKYGVLASIAYSKLVQMLHYTHELLLNFDLPLMSFNDILSRSLRNDTPNSLQSKMMFDVLEHIEAHISDFYAVSFPLSLVPRYLNDPKIEVSGKQSIQLDAVMQKYLGNTLMLMTTENFRELFKFMENGTIAILHQQILNVMYDSFESLSEVYPSVREKLKRIGLGNSALNSNQIYDRFEGAYNYFHDDSEVLSILTDLTAIGNVLVISEMMDNAFLLKKETMLQNQAFLFAHECVSGYFSDEEEYRLDGSSAQGKERSSQMLNPEFFEMFDNEFKKTKSILYKDLGNGGIIPKHSDRVPIFLYNALNRLNELINQSGIFTENSKDILDPKTMDGFSSVWTIVEFLFCLIEMLKDNIAQNENHNPGSLGVFGESPLFAAAAIILLTGQKNLYNVHDIGKKIKDAAETELSFTDSGNVGKFCKVFKVIDSSIRCAFTNYQSITDAIVSPR</sequence>
<evidence type="ECO:0000313" key="3">
    <source>
        <dbReference type="Proteomes" id="UP001470230"/>
    </source>
</evidence>
<dbReference type="PANTHER" id="PTHR12195">
    <property type="entry name" value="CYTOPLASMIC FMR1-INTERACTING PROTEIN-RELATED"/>
    <property type="match status" value="1"/>
</dbReference>
<accession>A0ABR2KL43</accession>
<dbReference type="Pfam" id="PF05994">
    <property type="entry name" value="FragX_IP"/>
    <property type="match status" value="1"/>
</dbReference>
<evidence type="ECO:0008006" key="4">
    <source>
        <dbReference type="Google" id="ProtNLM"/>
    </source>
</evidence>
<evidence type="ECO:0000256" key="1">
    <source>
        <dbReference type="SAM" id="MobiDB-lite"/>
    </source>
</evidence>
<comment type="caution">
    <text evidence="2">The sequence shown here is derived from an EMBL/GenBank/DDBJ whole genome shotgun (WGS) entry which is preliminary data.</text>
</comment>
<dbReference type="EMBL" id="JAPFFF010000004">
    <property type="protein sequence ID" value="KAK8891864.1"/>
    <property type="molecule type" value="Genomic_DNA"/>
</dbReference>